<comment type="function">
    <text evidence="7">RNA helicase.</text>
</comment>
<reference evidence="11" key="1">
    <citation type="submission" date="2025-08" db="UniProtKB">
        <authorList>
            <consortium name="RefSeq"/>
        </authorList>
    </citation>
    <scope>IDENTIFICATION</scope>
</reference>
<evidence type="ECO:0000256" key="6">
    <source>
        <dbReference type="ARBA" id="ARBA00037933"/>
    </source>
</evidence>
<feature type="compositionally biased region" description="Low complexity" evidence="8">
    <location>
        <begin position="288"/>
        <end position="298"/>
    </location>
</feature>
<evidence type="ECO:0000259" key="9">
    <source>
        <dbReference type="PROSITE" id="PS51192"/>
    </source>
</evidence>
<evidence type="ECO:0000256" key="1">
    <source>
        <dbReference type="ARBA" id="ARBA00022741"/>
    </source>
</evidence>
<feature type="compositionally biased region" description="Gly residues" evidence="8">
    <location>
        <begin position="944"/>
        <end position="955"/>
    </location>
</feature>
<feature type="domain" description="Helicase C-terminal" evidence="10">
    <location>
        <begin position="626"/>
        <end position="799"/>
    </location>
</feature>
<keyword evidence="4 7" id="KW-0067">ATP-binding</keyword>
<feature type="region of interest" description="Disordered" evidence="8">
    <location>
        <begin position="1"/>
        <end position="39"/>
    </location>
</feature>
<dbReference type="FunFam" id="3.40.50.300:FF:002651">
    <property type="entry name" value="RNA helicase"/>
    <property type="match status" value="1"/>
</dbReference>
<dbReference type="InterPro" id="IPR011545">
    <property type="entry name" value="DEAD/DEAH_box_helicase_dom"/>
</dbReference>
<dbReference type="SMART" id="SM01178">
    <property type="entry name" value="DUF4217"/>
    <property type="match status" value="1"/>
</dbReference>
<protein>
    <recommendedName>
        <fullName evidence="7">ATP-dependent RNA helicase</fullName>
        <ecNumber evidence="7">3.6.4.13</ecNumber>
    </recommendedName>
</protein>
<evidence type="ECO:0000256" key="5">
    <source>
        <dbReference type="ARBA" id="ARBA00022884"/>
    </source>
</evidence>
<dbReference type="InterPro" id="IPR014001">
    <property type="entry name" value="Helicase_ATP-bd"/>
</dbReference>
<feature type="region of interest" description="Disordered" evidence="8">
    <location>
        <begin position="145"/>
        <end position="305"/>
    </location>
</feature>
<dbReference type="PROSITE" id="PS00039">
    <property type="entry name" value="DEAD_ATP_HELICASE"/>
    <property type="match status" value="1"/>
</dbReference>
<dbReference type="GO" id="GO:0003724">
    <property type="term" value="F:RNA helicase activity"/>
    <property type="evidence" value="ECO:0007669"/>
    <property type="project" value="UniProtKB-EC"/>
</dbReference>
<dbReference type="OrthoDB" id="422663at2759"/>
<feature type="region of interest" description="Disordered" evidence="8">
    <location>
        <begin position="56"/>
        <end position="104"/>
    </location>
</feature>
<dbReference type="AlphaFoldDB" id="A0A6P4EPE6"/>
<dbReference type="CDD" id="cd17949">
    <property type="entry name" value="DEADc_DDX31"/>
    <property type="match status" value="1"/>
</dbReference>
<feature type="compositionally biased region" description="Low complexity" evidence="8">
    <location>
        <begin position="63"/>
        <end position="101"/>
    </location>
</feature>
<feature type="compositionally biased region" description="Polar residues" evidence="8">
    <location>
        <begin position="915"/>
        <end position="927"/>
    </location>
</feature>
<evidence type="ECO:0000256" key="7">
    <source>
        <dbReference type="RuleBase" id="RU365068"/>
    </source>
</evidence>
<feature type="region of interest" description="Disordered" evidence="8">
    <location>
        <begin position="903"/>
        <end position="990"/>
    </location>
</feature>
<keyword evidence="5 7" id="KW-0694">RNA-binding</keyword>
<dbReference type="OMA" id="QMPRAGD"/>
<feature type="compositionally biased region" description="Polar residues" evidence="8">
    <location>
        <begin position="960"/>
        <end position="973"/>
    </location>
</feature>
<dbReference type="InterPro" id="IPR025313">
    <property type="entry name" value="SPB4-like_CTE"/>
</dbReference>
<dbReference type="Gene3D" id="3.40.50.300">
    <property type="entry name" value="P-loop containing nucleotide triphosphate hydrolases"/>
    <property type="match status" value="2"/>
</dbReference>
<dbReference type="GO" id="GO:0003723">
    <property type="term" value="F:RNA binding"/>
    <property type="evidence" value="ECO:0007669"/>
    <property type="project" value="UniProtKB-UniRule"/>
</dbReference>
<dbReference type="RefSeq" id="XP_016980045.1">
    <property type="nucleotide sequence ID" value="XM_017124556.1"/>
</dbReference>
<dbReference type="GO" id="GO:0005524">
    <property type="term" value="F:ATP binding"/>
    <property type="evidence" value="ECO:0007669"/>
    <property type="project" value="UniProtKB-UniRule"/>
</dbReference>
<dbReference type="InterPro" id="IPR027417">
    <property type="entry name" value="P-loop_NTPase"/>
</dbReference>
<evidence type="ECO:0000259" key="10">
    <source>
        <dbReference type="PROSITE" id="PS51194"/>
    </source>
</evidence>
<evidence type="ECO:0000256" key="4">
    <source>
        <dbReference type="ARBA" id="ARBA00022840"/>
    </source>
</evidence>
<name>A0A6P4EPE6_DRORH</name>
<keyword evidence="1 7" id="KW-0547">Nucleotide-binding</keyword>
<dbReference type="PROSITE" id="PS51194">
    <property type="entry name" value="HELICASE_CTER"/>
    <property type="match status" value="1"/>
</dbReference>
<dbReference type="Pfam" id="PF00270">
    <property type="entry name" value="DEAD"/>
    <property type="match status" value="1"/>
</dbReference>
<dbReference type="EC" id="3.6.4.13" evidence="7"/>
<dbReference type="RefSeq" id="XP_016980045.2">
    <property type="nucleotide sequence ID" value="XM_017124556.2"/>
</dbReference>
<dbReference type="SMART" id="SM00487">
    <property type="entry name" value="DEXDc"/>
    <property type="match status" value="1"/>
</dbReference>
<dbReference type="PROSITE" id="PS51192">
    <property type="entry name" value="HELICASE_ATP_BIND_1"/>
    <property type="match status" value="1"/>
</dbReference>
<evidence type="ECO:0000256" key="3">
    <source>
        <dbReference type="ARBA" id="ARBA00022806"/>
    </source>
</evidence>
<gene>
    <name evidence="11" type="primary">LOC108045280</name>
</gene>
<dbReference type="Pfam" id="PF13959">
    <property type="entry name" value="CTE_SPB4"/>
    <property type="match status" value="1"/>
</dbReference>
<dbReference type="SMART" id="SM00490">
    <property type="entry name" value="HELICc"/>
    <property type="match status" value="1"/>
</dbReference>
<dbReference type="GO" id="GO:0005634">
    <property type="term" value="C:nucleus"/>
    <property type="evidence" value="ECO:0007669"/>
    <property type="project" value="UniProtKB-ARBA"/>
</dbReference>
<dbReference type="GO" id="GO:0016787">
    <property type="term" value="F:hydrolase activity"/>
    <property type="evidence" value="ECO:0007669"/>
    <property type="project" value="UniProtKB-KW"/>
</dbReference>
<feature type="compositionally biased region" description="Polar residues" evidence="8">
    <location>
        <begin position="1"/>
        <end position="13"/>
    </location>
</feature>
<feature type="domain" description="Helicase ATP-binding" evidence="9">
    <location>
        <begin position="369"/>
        <end position="558"/>
    </location>
</feature>
<keyword evidence="2 7" id="KW-0378">Hydrolase</keyword>
<comment type="catalytic activity">
    <reaction evidence="7">
        <text>ATP + H2O = ADP + phosphate + H(+)</text>
        <dbReference type="Rhea" id="RHEA:13065"/>
        <dbReference type="ChEBI" id="CHEBI:15377"/>
        <dbReference type="ChEBI" id="CHEBI:15378"/>
        <dbReference type="ChEBI" id="CHEBI:30616"/>
        <dbReference type="ChEBI" id="CHEBI:43474"/>
        <dbReference type="ChEBI" id="CHEBI:456216"/>
        <dbReference type="EC" id="3.6.4.13"/>
    </reaction>
</comment>
<dbReference type="SUPFAM" id="SSF52540">
    <property type="entry name" value="P-loop containing nucleoside triphosphate hydrolases"/>
    <property type="match status" value="1"/>
</dbReference>
<accession>A0A6P4EPE6</accession>
<evidence type="ECO:0000313" key="11">
    <source>
        <dbReference type="RefSeq" id="XP_016980045.1"/>
    </source>
</evidence>
<dbReference type="InterPro" id="IPR001650">
    <property type="entry name" value="Helicase_C-like"/>
</dbReference>
<dbReference type="CDD" id="cd18787">
    <property type="entry name" value="SF2_C_DEAD"/>
    <property type="match status" value="1"/>
</dbReference>
<dbReference type="GeneID" id="108045280"/>
<organism evidence="11">
    <name type="scientific">Drosophila rhopaloa</name>
    <name type="common">Fruit fly</name>
    <dbReference type="NCBI Taxonomy" id="1041015"/>
    <lineage>
        <taxon>Eukaryota</taxon>
        <taxon>Metazoa</taxon>
        <taxon>Ecdysozoa</taxon>
        <taxon>Arthropoda</taxon>
        <taxon>Hexapoda</taxon>
        <taxon>Insecta</taxon>
        <taxon>Pterygota</taxon>
        <taxon>Neoptera</taxon>
        <taxon>Endopterygota</taxon>
        <taxon>Diptera</taxon>
        <taxon>Brachycera</taxon>
        <taxon>Muscomorpha</taxon>
        <taxon>Ephydroidea</taxon>
        <taxon>Drosophilidae</taxon>
        <taxon>Drosophila</taxon>
        <taxon>Sophophora</taxon>
    </lineage>
</organism>
<evidence type="ECO:0000256" key="2">
    <source>
        <dbReference type="ARBA" id="ARBA00022801"/>
    </source>
</evidence>
<dbReference type="InterPro" id="IPR000629">
    <property type="entry name" value="RNA-helicase_DEAD-box_CS"/>
</dbReference>
<dbReference type="PANTHER" id="PTHR24031">
    <property type="entry name" value="RNA HELICASE"/>
    <property type="match status" value="1"/>
</dbReference>
<keyword evidence="3 7" id="KW-0347">Helicase</keyword>
<dbReference type="Pfam" id="PF00271">
    <property type="entry name" value="Helicase_C"/>
    <property type="match status" value="1"/>
</dbReference>
<dbReference type="FunFam" id="3.40.50.300:FF:001399">
    <property type="entry name" value="RNA helicase"/>
    <property type="match status" value="1"/>
</dbReference>
<sequence length="990" mass="109642">MVDNITLNVNSRPAAQKKQQRGPLQSVKKRAQKSEDFDFTFNAEKPKVKAIVVRRKAASTKVGTTNSGPSNATNSTASASSVPSTPSVSSTNSSKPALSSSAKADISSGDLMFNVSTSKPPAKNIVGDDFMLNVTTKPVVITQKAKPKITRAERLGKKQKQGKPVVKLSDEQLTRALKNHRKPQNPNQMPRAGDIFRAQMEEERKKKRREEAGEDEESSGDEEKAKHKSTKISTKDLPGKTAGKRKKSLDSDEGSAESGQESAEGDEESSPESKRPQPSRETTKKPTKTPSKTGETSTNNRFRTKKIGLFDQSDVEALKQLGQRAVKPVKETIFTGSKISTLGLHPHAVKNLEDLLSIRELTSVQQKTIPEVLQGKDVLVRSQTGSGKTLAYALPLVEMLQKQQPKIQRKDGVLALVIVPTRELVIQTYELIQKLVKPYTWIVPGNLLGGESRKSEKARLRKGINILIGTPGRLLDHLLHTVSFKLTKLQFLILDEADRLLELGYERDVKQLVEAIDKQRAECEDKDLPQLQRMLLSATLTSQVQELAGLTLRNPLYIDNSDEAASAALKSKDGYQKETIEALLEVDDGLGEYQEDVTGVLSIPDNLQLSYVVVPPKLRLVALSSLLAKEVDASPKEFKAIVFMSTTEMVNFHHDMLNEALTKRILDEDDEEEEGDSDGDSDTPLLQGLRFFKLHGSMTQTERQGVFRGFRDCASCVLLATDVVGRGIDVPDIKLVVQYTPPQTTADFVHRVGRTARAGRKGRAVLFLAPSEAQFVRHLEKKRIRIQQGDMYAYLQTLLPKDDEARTVQEAASNLQHKFQTLLEDDRELHDKSCKAFVSWMKFYSTFPKELKPIFNVRIAHMGHFAKSFALKEAPSKFAPQHAAPKAAPPTNRLTYTERDPEKIQAQKRAKRRFTTTVSGEVRQLNQRDGGAPEVDRRKPGPQGSRGGFVGGGVGRSSFMKSLSKSRTLNISEFDSGLPAVGPAKRRKQA</sequence>
<comment type="similarity">
    <text evidence="6">Belongs to the DEAD box helicase family. DDX31/DBP7 subfamily.</text>
</comment>
<comment type="domain">
    <text evidence="7">The Q motif is unique to and characteristic of the DEAD box family of RNA helicases and controls ATP binding and hydrolysis.</text>
</comment>
<evidence type="ECO:0000256" key="8">
    <source>
        <dbReference type="SAM" id="MobiDB-lite"/>
    </source>
</evidence>
<proteinExistence type="inferred from homology"/>